<evidence type="ECO:0000313" key="3">
    <source>
        <dbReference type="Proteomes" id="UP001477278"/>
    </source>
</evidence>
<dbReference type="SUPFAM" id="SSF53182">
    <property type="entry name" value="Pyrrolidone carboxyl peptidase (pyroglutamate aminopeptidase)"/>
    <property type="match status" value="1"/>
</dbReference>
<reference evidence="2 3" key="1">
    <citation type="submission" date="2024-05" db="EMBL/GenBank/DDBJ databases">
        <title>Genome sequencing of Marine Estuary Bacteria, Shewanella vesiculosa and S. baltica, and Pseudomonas syringae.</title>
        <authorList>
            <person name="Gurung A."/>
            <person name="Maclea K.S."/>
        </authorList>
    </citation>
    <scope>NUCLEOTIDE SEQUENCE [LARGE SCALE GENOMIC DNA]</scope>
    <source>
        <strain evidence="2 3">1A</strain>
    </source>
</reference>
<dbReference type="Proteomes" id="UP001477278">
    <property type="component" value="Unassembled WGS sequence"/>
</dbReference>
<dbReference type="InterPro" id="IPR036440">
    <property type="entry name" value="Peptidase_C15-like_sf"/>
</dbReference>
<organism evidence="2 3">
    <name type="scientific">Shewanella vesiculosa</name>
    <dbReference type="NCBI Taxonomy" id="518738"/>
    <lineage>
        <taxon>Bacteria</taxon>
        <taxon>Pseudomonadati</taxon>
        <taxon>Pseudomonadota</taxon>
        <taxon>Gammaproteobacteria</taxon>
        <taxon>Alteromonadales</taxon>
        <taxon>Shewanellaceae</taxon>
        <taxon>Shewanella</taxon>
    </lineage>
</organism>
<feature type="signal peptide" evidence="1">
    <location>
        <begin position="1"/>
        <end position="24"/>
    </location>
</feature>
<sequence>MIKYNACIMLSSLALVTLSAAVNAGQLPKNVEEIRVLKAEQTLPQVVNRYQAISDTLEVKLAQSTDELAVTEMAAHQGRRLWQQAVRDVQSGHSDDRSLYWSRLSMRKVLKQDKAGFNLADWQREILVKAVEKSSRGFSDIEFSSDSQINILVTGFDPFFLDKDIGQSNPSGLAALALDGYHFEVNGKKVQIETVMIPVRFSDFDSGIIESLLTPFYRENSVDMVFTISMGRDNFDVERFPGRNRSAEAPDNLNVLTGASRTNPKAPLFNGGTSNDGILNGPEFVQFSLPVEAMAAVKGHWSVNDNNQVSSLSRGQFKASSLAELQNEISVEGSGGGYLSNEISYRSILLRDQFNLNLPVGHIHTPRIKGYDSQVESDIVEQIRAMIAAAASTLN</sequence>
<keyword evidence="3" id="KW-1185">Reference proteome</keyword>
<evidence type="ECO:0008006" key="4">
    <source>
        <dbReference type="Google" id="ProtNLM"/>
    </source>
</evidence>
<protein>
    <recommendedName>
        <fullName evidence="4">Pyrrolidone-carboxylate peptidase</fullName>
    </recommendedName>
</protein>
<evidence type="ECO:0000313" key="2">
    <source>
        <dbReference type="EMBL" id="MEO3681569.1"/>
    </source>
</evidence>
<dbReference type="EMBL" id="JBDPZN010000001">
    <property type="protein sequence ID" value="MEO3681569.1"/>
    <property type="molecule type" value="Genomic_DNA"/>
</dbReference>
<accession>A0ABV0FL58</accession>
<feature type="chain" id="PRO_5045963658" description="Pyrrolidone-carboxylate peptidase" evidence="1">
    <location>
        <begin position="25"/>
        <end position="395"/>
    </location>
</feature>
<name>A0ABV0FL58_9GAMM</name>
<comment type="caution">
    <text evidence="2">The sequence shown here is derived from an EMBL/GenBank/DDBJ whole genome shotgun (WGS) entry which is preliminary data.</text>
</comment>
<proteinExistence type="predicted"/>
<evidence type="ECO:0000256" key="1">
    <source>
        <dbReference type="SAM" id="SignalP"/>
    </source>
</evidence>
<keyword evidence="1" id="KW-0732">Signal</keyword>
<dbReference type="Gene3D" id="3.40.630.20">
    <property type="entry name" value="Peptidase C15, pyroglutamyl peptidase I-like"/>
    <property type="match status" value="1"/>
</dbReference>
<gene>
    <name evidence="2" type="ORF">ABHN84_04595</name>
</gene>
<dbReference type="RefSeq" id="WP_347689687.1">
    <property type="nucleotide sequence ID" value="NZ_JBDPZN010000001.1"/>
</dbReference>